<reference evidence="1 2" key="1">
    <citation type="submission" date="2019-08" db="EMBL/GenBank/DDBJ databases">
        <title>Highly reduced genomes of protist endosymbionts show evolutionary convergence.</title>
        <authorList>
            <person name="George E."/>
            <person name="Husnik F."/>
            <person name="Tashyreva D."/>
            <person name="Prokopchuk G."/>
            <person name="Horak A."/>
            <person name="Kwong W.K."/>
            <person name="Lukes J."/>
            <person name="Keeling P.J."/>
        </authorList>
    </citation>
    <scope>NUCLEOTIDE SEQUENCE [LARGE SCALE GENOMIC DNA]</scope>
    <source>
        <strain evidence="1">1604LC</strain>
    </source>
</reference>
<protein>
    <submittedName>
        <fullName evidence="1">Uncharacterized protein</fullName>
    </submittedName>
</protein>
<dbReference type="EMBL" id="CP043316">
    <property type="protein sequence ID" value="QEK38681.1"/>
    <property type="molecule type" value="Genomic_DNA"/>
</dbReference>
<keyword evidence="2" id="KW-1185">Reference proteome</keyword>
<organism evidence="1 2">
    <name type="scientific">Candidatus Cytomitobacter primus</name>
    <dbReference type="NCBI Taxonomy" id="2066024"/>
    <lineage>
        <taxon>Bacteria</taxon>
        <taxon>Pseudomonadati</taxon>
        <taxon>Pseudomonadota</taxon>
        <taxon>Alphaproteobacteria</taxon>
        <taxon>Holosporales</taxon>
        <taxon>Holosporaceae</taxon>
        <taxon>Candidatus Cytomitobacter</taxon>
    </lineage>
</organism>
<dbReference type="RefSeq" id="WP_148971802.1">
    <property type="nucleotide sequence ID" value="NZ_CP043316.1"/>
</dbReference>
<proteinExistence type="predicted"/>
<dbReference type="KEGG" id="cpri:FZC34_02045"/>
<sequence length="101" mass="11266">MLHGTDPDLPVKEYVTVADNGSLVIDAPDFSSHDIKAPCFKPGKVIRKYWCDVRGWVSVHASKPIRNNVILIDLTDENSSSFNTISVELSALKDLNFYNNT</sequence>
<gene>
    <name evidence="1" type="ORF">FZC34_02045</name>
</gene>
<dbReference type="Proteomes" id="UP000325004">
    <property type="component" value="Chromosome"/>
</dbReference>
<name>A0A5C0UG74_9PROT</name>
<dbReference type="AlphaFoldDB" id="A0A5C0UG74"/>
<evidence type="ECO:0000313" key="2">
    <source>
        <dbReference type="Proteomes" id="UP000325004"/>
    </source>
</evidence>
<accession>A0A5C0UG74</accession>
<evidence type="ECO:0000313" key="1">
    <source>
        <dbReference type="EMBL" id="QEK38681.1"/>
    </source>
</evidence>